<dbReference type="InterPro" id="IPR050173">
    <property type="entry name" value="ABC_transporter_C-like"/>
</dbReference>
<dbReference type="InterPro" id="IPR027417">
    <property type="entry name" value="P-loop_NTPase"/>
</dbReference>
<dbReference type="EMBL" id="JBJKFK010000247">
    <property type="protein sequence ID" value="KAL3318408.1"/>
    <property type="molecule type" value="Genomic_DNA"/>
</dbReference>
<evidence type="ECO:0000256" key="1">
    <source>
        <dbReference type="ARBA" id="ARBA00004141"/>
    </source>
</evidence>
<evidence type="ECO:0000256" key="5">
    <source>
        <dbReference type="ARBA" id="ARBA00022741"/>
    </source>
</evidence>
<name>A0ABD2QFT8_9PLAT</name>
<dbReference type="Pfam" id="PF00664">
    <property type="entry name" value="ABC_membrane"/>
    <property type="match status" value="1"/>
</dbReference>
<comment type="caution">
    <text evidence="11">The sequence shown here is derived from an EMBL/GenBank/DDBJ whole genome shotgun (WGS) entry which is preliminary data.</text>
</comment>
<keyword evidence="5" id="KW-0547">Nucleotide-binding</keyword>
<feature type="transmembrane region" description="Helical" evidence="9">
    <location>
        <begin position="249"/>
        <end position="271"/>
    </location>
</feature>
<dbReference type="AlphaFoldDB" id="A0ABD2QFT8"/>
<keyword evidence="7 9" id="KW-1133">Transmembrane helix</keyword>
<dbReference type="PANTHER" id="PTHR24223">
    <property type="entry name" value="ATP-BINDING CASSETTE SUB-FAMILY C"/>
    <property type="match status" value="1"/>
</dbReference>
<dbReference type="GO" id="GO:0016020">
    <property type="term" value="C:membrane"/>
    <property type="evidence" value="ECO:0007669"/>
    <property type="project" value="UniProtKB-SubCell"/>
</dbReference>
<evidence type="ECO:0000256" key="7">
    <source>
        <dbReference type="ARBA" id="ARBA00022989"/>
    </source>
</evidence>
<evidence type="ECO:0000256" key="3">
    <source>
        <dbReference type="ARBA" id="ARBA00022448"/>
    </source>
</evidence>
<protein>
    <submittedName>
        <fullName evidence="11">Multidrug resistance-associated protein 4</fullName>
    </submittedName>
</protein>
<dbReference type="Proteomes" id="UP001626550">
    <property type="component" value="Unassembled WGS sequence"/>
</dbReference>
<evidence type="ECO:0000256" key="8">
    <source>
        <dbReference type="ARBA" id="ARBA00023136"/>
    </source>
</evidence>
<keyword evidence="3" id="KW-0813">Transport</keyword>
<feature type="domain" description="ABC transmembrane type-1" evidence="10">
    <location>
        <begin position="257"/>
        <end position="563"/>
    </location>
</feature>
<dbReference type="Pfam" id="PF00005">
    <property type="entry name" value="ABC_tran"/>
    <property type="match status" value="2"/>
</dbReference>
<dbReference type="Gene3D" id="3.40.50.300">
    <property type="entry name" value="P-loop containing nucleotide triphosphate hydrolases"/>
    <property type="match status" value="2"/>
</dbReference>
<dbReference type="SUPFAM" id="SSF90123">
    <property type="entry name" value="ABC transporter transmembrane region"/>
    <property type="match status" value="1"/>
</dbReference>
<evidence type="ECO:0000313" key="11">
    <source>
        <dbReference type="EMBL" id="KAL3318408.1"/>
    </source>
</evidence>
<dbReference type="FunFam" id="3.40.50.300:FF:000163">
    <property type="entry name" value="Multidrug resistance-associated protein member 4"/>
    <property type="match status" value="1"/>
</dbReference>
<comment type="similarity">
    <text evidence="2">Belongs to the ABC transporter superfamily. ABCC family. Conjugate transporter (TC 3.A.1.208) subfamily.</text>
</comment>
<evidence type="ECO:0000256" key="9">
    <source>
        <dbReference type="SAM" id="Phobius"/>
    </source>
</evidence>
<dbReference type="GO" id="GO:0005524">
    <property type="term" value="F:ATP binding"/>
    <property type="evidence" value="ECO:0007669"/>
    <property type="project" value="UniProtKB-KW"/>
</dbReference>
<reference evidence="11 12" key="1">
    <citation type="submission" date="2024-11" db="EMBL/GenBank/DDBJ databases">
        <title>Adaptive evolution of stress response genes in parasites aligns with host niche diversity.</title>
        <authorList>
            <person name="Hahn C."/>
            <person name="Resl P."/>
        </authorList>
    </citation>
    <scope>NUCLEOTIDE SEQUENCE [LARGE SCALE GENOMIC DNA]</scope>
    <source>
        <strain evidence="11">EGGRZ-B1_66</strain>
        <tissue evidence="11">Body</tissue>
    </source>
</reference>
<sequence length="802" mass="89844">MILGELPANKGIVFRSESIAYLPQTPWIFPGSIKENVLAGLPFDQARYKKVLEVTTLNSDCKRLVRGDATLVGERGISLSGGQKARIGLARVAYSSAKILLLDSPLVAVDARISGRIFERCIKQFLSDRLRVLITHKRHLLSEMDGVIIVKDNTCRFLEVAEINDETDDILGDSNVIETSVADASDECDTDLKEETEGTQKDILRSFSSASYEEKQAILESAELQSPDALEARNEGVVRWRDYLVWAKMGYGLFGILAVCFLFILTILLHATCDIWVAKWTTVADREYRLDVLLKASPQNTSAIDLAHKSLSSYKWFPNDKNSFITLSVLTALLILVAISRTTLFFFASQKIHKMMLKAVMQTRMLFFETNDSGRILNRFSKDLNQIDCQIQLTYHDFIQSSMLVIQTCVLAVITSYYVLIPLIPLVLAFVYGRTYYLAVSRELRRFDCVAKSYILKHVNVSLQGLPCLRVSKDSLQRAVQEMHSHLNKHNATKYLMFASQRWIAIRLDSLSVLFNIAVILISIALGILSTIPSGDLGLVLNLCAGLVGMFQWCTRQSAEIENLMVSVERSLEYTKLTPEKEDAAKIDDQLLSVVIDTSDEREDVPLLTGAEDCHSNINHNQISQWKPRAGLIEFKNVSIRYQEFGHLALRKVSFKIQPGEKIGIVGRTGAGKSSLITALFRLVELDQGQIKIDETDTRSLTLDTLRCNISIIPQDPIMFTGTLRMNLDPNQQSSDNEIWYALKAVKLHELINSSPLGLNCLVSHEGSNFSTGQRQLISLARAILRGNKILIIDEATANVDP</sequence>
<dbReference type="Gene3D" id="1.20.1560.10">
    <property type="entry name" value="ABC transporter type 1, transmembrane domain"/>
    <property type="match status" value="1"/>
</dbReference>
<comment type="subcellular location">
    <subcellularLocation>
        <location evidence="1">Membrane</location>
        <topology evidence="1">Multi-pass membrane protein</topology>
    </subcellularLocation>
</comment>
<accession>A0ABD2QFT8</accession>
<dbReference type="InterPro" id="IPR017871">
    <property type="entry name" value="ABC_transporter-like_CS"/>
</dbReference>
<keyword evidence="6" id="KW-0067">ATP-binding</keyword>
<proteinExistence type="inferred from homology"/>
<dbReference type="InterPro" id="IPR003439">
    <property type="entry name" value="ABC_transporter-like_ATP-bd"/>
</dbReference>
<dbReference type="InterPro" id="IPR011527">
    <property type="entry name" value="ABC1_TM_dom"/>
</dbReference>
<organism evidence="11 12">
    <name type="scientific">Cichlidogyrus casuarinus</name>
    <dbReference type="NCBI Taxonomy" id="1844966"/>
    <lineage>
        <taxon>Eukaryota</taxon>
        <taxon>Metazoa</taxon>
        <taxon>Spiralia</taxon>
        <taxon>Lophotrochozoa</taxon>
        <taxon>Platyhelminthes</taxon>
        <taxon>Monogenea</taxon>
        <taxon>Monopisthocotylea</taxon>
        <taxon>Dactylogyridea</taxon>
        <taxon>Ancyrocephalidae</taxon>
        <taxon>Cichlidogyrus</taxon>
    </lineage>
</organism>
<evidence type="ECO:0000256" key="6">
    <source>
        <dbReference type="ARBA" id="ARBA00022840"/>
    </source>
</evidence>
<evidence type="ECO:0000313" key="12">
    <source>
        <dbReference type="Proteomes" id="UP001626550"/>
    </source>
</evidence>
<keyword evidence="8 9" id="KW-0472">Membrane</keyword>
<gene>
    <name evidence="11" type="primary">ABCC4_2</name>
    <name evidence="11" type="ORF">Ciccas_002933</name>
</gene>
<feature type="transmembrane region" description="Helical" evidence="9">
    <location>
        <begin position="504"/>
        <end position="529"/>
    </location>
</feature>
<evidence type="ECO:0000259" key="10">
    <source>
        <dbReference type="PROSITE" id="PS50929"/>
    </source>
</evidence>
<dbReference type="PANTHER" id="PTHR24223:SF456">
    <property type="entry name" value="MULTIDRUG RESISTANCE-ASSOCIATED PROTEIN LETHAL(2)03659"/>
    <property type="match status" value="1"/>
</dbReference>
<evidence type="ECO:0000256" key="4">
    <source>
        <dbReference type="ARBA" id="ARBA00022692"/>
    </source>
</evidence>
<feature type="transmembrane region" description="Helical" evidence="9">
    <location>
        <begin position="324"/>
        <end position="348"/>
    </location>
</feature>
<keyword evidence="4 9" id="KW-0812">Transmembrane</keyword>
<dbReference type="PROSITE" id="PS50929">
    <property type="entry name" value="ABC_TM1F"/>
    <property type="match status" value="1"/>
</dbReference>
<evidence type="ECO:0000256" key="2">
    <source>
        <dbReference type="ARBA" id="ARBA00009726"/>
    </source>
</evidence>
<keyword evidence="12" id="KW-1185">Reference proteome</keyword>
<feature type="transmembrane region" description="Helical" evidence="9">
    <location>
        <begin position="409"/>
        <end position="432"/>
    </location>
</feature>
<dbReference type="CDD" id="cd03244">
    <property type="entry name" value="ABCC_MRP_domain2"/>
    <property type="match status" value="1"/>
</dbReference>
<dbReference type="PROSITE" id="PS00211">
    <property type="entry name" value="ABC_TRANSPORTER_1"/>
    <property type="match status" value="1"/>
</dbReference>
<dbReference type="SUPFAM" id="SSF52540">
    <property type="entry name" value="P-loop containing nucleoside triphosphate hydrolases"/>
    <property type="match status" value="2"/>
</dbReference>
<dbReference type="InterPro" id="IPR036640">
    <property type="entry name" value="ABC1_TM_sf"/>
</dbReference>